<dbReference type="WBParaSite" id="nRc.2.0.1.t40696-RA">
    <property type="protein sequence ID" value="nRc.2.0.1.t40696-RA"/>
    <property type="gene ID" value="nRc.2.0.1.g40696"/>
</dbReference>
<accession>A0A915KPI4</accession>
<name>A0A915KPI4_ROMCU</name>
<dbReference type="Proteomes" id="UP000887565">
    <property type="component" value="Unplaced"/>
</dbReference>
<evidence type="ECO:0000313" key="1">
    <source>
        <dbReference type="Proteomes" id="UP000887565"/>
    </source>
</evidence>
<reference evidence="2" key="1">
    <citation type="submission" date="2022-11" db="UniProtKB">
        <authorList>
            <consortium name="WormBaseParasite"/>
        </authorList>
    </citation>
    <scope>IDENTIFICATION</scope>
</reference>
<evidence type="ECO:0000313" key="2">
    <source>
        <dbReference type="WBParaSite" id="nRc.2.0.1.t40696-RA"/>
    </source>
</evidence>
<organism evidence="1 2">
    <name type="scientific">Romanomermis culicivorax</name>
    <name type="common">Nematode worm</name>
    <dbReference type="NCBI Taxonomy" id="13658"/>
    <lineage>
        <taxon>Eukaryota</taxon>
        <taxon>Metazoa</taxon>
        <taxon>Ecdysozoa</taxon>
        <taxon>Nematoda</taxon>
        <taxon>Enoplea</taxon>
        <taxon>Dorylaimia</taxon>
        <taxon>Mermithida</taxon>
        <taxon>Mermithoidea</taxon>
        <taxon>Mermithidae</taxon>
        <taxon>Romanomermis</taxon>
    </lineage>
</organism>
<protein>
    <submittedName>
        <fullName evidence="2">Uncharacterized protein</fullName>
    </submittedName>
</protein>
<sequence>MTNKTIDQELIGNHVRFVKYSGGIITGRSSADRLAAIAERPAIKRTFLHLLLLSKTWHPENNNEKQNRPQLTFENSENEQTMEIDLKETLATKKTIDPKQMAVDSLTFALNELEMHYDETDHEKLKAALACHATKIKLRLSTLITNGINLLWQKGLNAAFELAFEEGQVASWDESDSDTELVTYEWKS</sequence>
<dbReference type="AlphaFoldDB" id="A0A915KPI4"/>
<keyword evidence="1" id="KW-1185">Reference proteome</keyword>
<proteinExistence type="predicted"/>